<dbReference type="Gene3D" id="3.40.50.300">
    <property type="entry name" value="P-loop containing nucleotide triphosphate hydrolases"/>
    <property type="match status" value="1"/>
</dbReference>
<dbReference type="OrthoDB" id="1676488at2759"/>
<sequence length="617" mass="68849">MPSYQDEDKESMYGYVLKVSGPLVVADHMSGTSMYELVRVGYDRLVGEIIKLEGDTASIQCYEETAGLTVGDPVLRTNTPLSVELGPGIMSNIFDGIQRPLEVIYNQSHSPFIPRGADVPALNRDRKWLYTPLHFKEGDIISGGDIFGVVYENELIPEHSIMCPPNLKGTVVKVYGGETDGKEELTLNDTLLEVRDETTGVVSKLTMSHLWPVRSSRPVIEKLPGNHPLITGQRIIDTLFPSVLGGTCCIPGAFGCGKTVISQALSKYANTNCIVYVGCGERGNEMAEVLYEFPELKTELNGKEIGIMNRTCLVANTSNMPVAAREASIYTGITIAEYFRDMGMNVAMMADSSSRWAEALREISGRLGEMPADSGYPAYLSARLAAFYERAGRARLIGSPAREGSVTVVGAVSPPGGDFSDPVTTATLSIVQVFWGLEKKLAQRKHFPAINWLVSYSKYDRVLEPFFAEMDPEFIAMRNRVRQILQEEDNLQEIVQLVGKESLSEDQKVIMEVAKIIREDFLQQNAYSEYDFTSPLHKSVGMLRIITHFYDCCMKAIRDSPVDAKVTWAHIKASMTDLIYRITSMKFYHPKLAVEEMKAKFDELYEDIDKQFRTLME</sequence>
<keyword evidence="8" id="KW-0406">Ion transport</keyword>
<dbReference type="RefSeq" id="XP_012899436.1">
    <property type="nucleotide sequence ID" value="XM_013043982.1"/>
</dbReference>
<evidence type="ECO:0000259" key="13">
    <source>
        <dbReference type="Pfam" id="PF22919"/>
    </source>
</evidence>
<evidence type="ECO:0000256" key="7">
    <source>
        <dbReference type="ARBA" id="ARBA00022967"/>
    </source>
</evidence>
<feature type="domain" description="ATPase F1/V1/A1 complex alpha/beta subunit N-terminal" evidence="11">
    <location>
        <begin position="16"/>
        <end position="78"/>
    </location>
</feature>
<evidence type="ECO:0000256" key="3">
    <source>
        <dbReference type="ARBA" id="ARBA00022448"/>
    </source>
</evidence>
<dbReference type="Gene3D" id="2.40.50.100">
    <property type="match status" value="1"/>
</dbReference>
<proteinExistence type="inferred from homology"/>
<dbReference type="InterPro" id="IPR055190">
    <property type="entry name" value="ATP-synt_VA_C"/>
</dbReference>
<feature type="domain" description="ATPsynthase alpha/beta subunit barrel-sandwich" evidence="12">
    <location>
        <begin position="119"/>
        <end position="214"/>
    </location>
</feature>
<evidence type="ECO:0000313" key="16">
    <source>
        <dbReference type="EMBL" id="CBK25388.2"/>
    </source>
</evidence>
<dbReference type="SUPFAM" id="SSF50615">
    <property type="entry name" value="N-terminal domain of alpha and beta subunits of F1 ATP synthase"/>
    <property type="match status" value="1"/>
</dbReference>
<dbReference type="RefSeq" id="XP_012899432.1">
    <property type="nucleotide sequence ID" value="XM_013043978.1"/>
</dbReference>
<gene>
    <name evidence="14" type="ORF">GSBLH_T00003428001</name>
    <name evidence="15" type="ORF">GSBLH_T00004989001</name>
    <name evidence="16" type="ORF">GSBLH_T00004993001</name>
</gene>
<evidence type="ECO:0000313" key="17">
    <source>
        <dbReference type="Proteomes" id="UP000008312"/>
    </source>
</evidence>
<name>D8M5Y4_BLAHO</name>
<dbReference type="EMBL" id="FN668691">
    <property type="protein sequence ID" value="CBK25388.2"/>
    <property type="molecule type" value="Genomic_DNA"/>
</dbReference>
<dbReference type="RefSeq" id="XP_012897631.1">
    <property type="nucleotide sequence ID" value="XM_013042177.1"/>
</dbReference>
<dbReference type="EC" id="7.1.2.2" evidence="2"/>
<dbReference type="GO" id="GO:0046961">
    <property type="term" value="F:proton-transporting ATPase activity, rotational mechanism"/>
    <property type="evidence" value="ECO:0007669"/>
    <property type="project" value="InterPro"/>
</dbReference>
<dbReference type="Pfam" id="PF02874">
    <property type="entry name" value="ATP-synt_ab_N"/>
    <property type="match status" value="1"/>
</dbReference>
<dbReference type="InterPro" id="IPR023366">
    <property type="entry name" value="ATP_synth_asu-like_sf"/>
</dbReference>
<evidence type="ECO:0000313" key="14">
    <source>
        <dbReference type="EMBL" id="CBK23583.2"/>
    </source>
</evidence>
<evidence type="ECO:0000256" key="1">
    <source>
        <dbReference type="ARBA" id="ARBA00008936"/>
    </source>
</evidence>
<dbReference type="InterPro" id="IPR020003">
    <property type="entry name" value="ATPase_a/bsu_AS"/>
</dbReference>
<reference evidence="14" key="1">
    <citation type="submission" date="2010-02" db="EMBL/GenBank/DDBJ databases">
        <title>Sequencing and annotation of the Blastocystis hominis genome.</title>
        <authorList>
            <person name="Wincker P."/>
        </authorList>
    </citation>
    <scope>NUCLEOTIDE SEQUENCE</scope>
    <source>
        <strain evidence="14">Singapore isolate B</strain>
    </source>
</reference>
<dbReference type="Gene3D" id="2.40.30.20">
    <property type="match status" value="1"/>
</dbReference>
<dbReference type="Pfam" id="PF22919">
    <property type="entry name" value="ATP-synt_VA_C"/>
    <property type="match status" value="1"/>
</dbReference>
<dbReference type="AlphaFoldDB" id="D8M5Y4"/>
<dbReference type="GeneID" id="24921978"/>
<dbReference type="InterPro" id="IPR036121">
    <property type="entry name" value="ATPase_F1/V1/A1_a/bsu_N_sf"/>
</dbReference>
<evidence type="ECO:0000256" key="6">
    <source>
        <dbReference type="ARBA" id="ARBA00022840"/>
    </source>
</evidence>
<dbReference type="Pfam" id="PF16886">
    <property type="entry name" value="ATP-synt_ab_Xtn"/>
    <property type="match status" value="1"/>
</dbReference>
<dbReference type="CDD" id="cd01134">
    <property type="entry name" value="V_A-ATPase_A"/>
    <property type="match status" value="1"/>
</dbReference>
<dbReference type="PANTHER" id="PTHR43607">
    <property type="entry name" value="V-TYPE PROTON ATPASE CATALYTIC SUBUNIT A"/>
    <property type="match status" value="1"/>
</dbReference>
<dbReference type="EMBL" id="FN668691">
    <property type="protein sequence ID" value="CBK25384.2"/>
    <property type="molecule type" value="Genomic_DNA"/>
</dbReference>
<dbReference type="InterPro" id="IPR027417">
    <property type="entry name" value="P-loop_NTPase"/>
</dbReference>
<dbReference type="InterPro" id="IPR031686">
    <property type="entry name" value="ATP-synth_a_Xtn"/>
</dbReference>
<organism evidence="14">
    <name type="scientific">Blastocystis hominis</name>
    <dbReference type="NCBI Taxonomy" id="12968"/>
    <lineage>
        <taxon>Eukaryota</taxon>
        <taxon>Sar</taxon>
        <taxon>Stramenopiles</taxon>
        <taxon>Bigyra</taxon>
        <taxon>Opalozoa</taxon>
        <taxon>Opalinata</taxon>
        <taxon>Blastocystidae</taxon>
        <taxon>Blastocystis</taxon>
    </lineage>
</organism>
<dbReference type="SUPFAM" id="SSF47917">
    <property type="entry name" value="C-terminal domain of alpha and beta subunits of F1 ATP synthase"/>
    <property type="match status" value="1"/>
</dbReference>
<dbReference type="GO" id="GO:0033180">
    <property type="term" value="C:proton-transporting V-type ATPase, V1 domain"/>
    <property type="evidence" value="ECO:0007669"/>
    <property type="project" value="InterPro"/>
</dbReference>
<accession>D8M5Y4</accession>
<dbReference type="GeneID" id="24920529"/>
<evidence type="ECO:0000256" key="5">
    <source>
        <dbReference type="ARBA" id="ARBA00022781"/>
    </source>
</evidence>
<keyword evidence="6" id="KW-0067">ATP-binding</keyword>
<dbReference type="OMA" id="RIVKTFW"/>
<dbReference type="CDD" id="cd18111">
    <property type="entry name" value="ATP-synt_V_A-type_alpha_C"/>
    <property type="match status" value="1"/>
</dbReference>
<feature type="domain" description="ATPase F1/V1/A1 complex alpha/beta subunit nucleotide-binding" evidence="10">
    <location>
        <begin position="232"/>
        <end position="457"/>
    </location>
</feature>
<feature type="domain" description="ATP synthase A/B type C-terminal" evidence="13">
    <location>
        <begin position="467"/>
        <end position="564"/>
    </location>
</feature>
<evidence type="ECO:0000256" key="9">
    <source>
        <dbReference type="ARBA" id="ARBA00048383"/>
    </source>
</evidence>
<dbReference type="Pfam" id="PF00006">
    <property type="entry name" value="ATP-synt_ab"/>
    <property type="match status" value="1"/>
</dbReference>
<evidence type="ECO:0000256" key="2">
    <source>
        <dbReference type="ARBA" id="ARBA00012473"/>
    </source>
</evidence>
<dbReference type="EMBL" id="FN668661">
    <property type="protein sequence ID" value="CBK23583.2"/>
    <property type="molecule type" value="Genomic_DNA"/>
</dbReference>
<dbReference type="FunFam" id="2.40.30.20:FF:000002">
    <property type="entry name" value="V-type proton ATPase catalytic subunit A"/>
    <property type="match status" value="1"/>
</dbReference>
<dbReference type="InterPro" id="IPR000194">
    <property type="entry name" value="ATPase_F1/V1/A1_a/bsu_nucl-bd"/>
</dbReference>
<dbReference type="InterPro" id="IPR004100">
    <property type="entry name" value="ATPase_F1/V1/A1_a/bsu_N"/>
</dbReference>
<keyword evidence="5" id="KW-0375">Hydrogen ion transport</keyword>
<dbReference type="InterPro" id="IPR024034">
    <property type="entry name" value="ATPase_F1/V1_b/a_C"/>
</dbReference>
<dbReference type="InParanoid" id="D8M5Y4"/>
<dbReference type="PROSITE" id="PS00152">
    <property type="entry name" value="ATPASE_ALPHA_BETA"/>
    <property type="match status" value="1"/>
</dbReference>
<dbReference type="GO" id="GO:0005524">
    <property type="term" value="F:ATP binding"/>
    <property type="evidence" value="ECO:0007669"/>
    <property type="project" value="UniProtKB-KW"/>
</dbReference>
<dbReference type="SUPFAM" id="SSF52540">
    <property type="entry name" value="P-loop containing nucleoside triphosphate hydrolases"/>
    <property type="match status" value="1"/>
</dbReference>
<dbReference type="GO" id="GO:0046034">
    <property type="term" value="P:ATP metabolic process"/>
    <property type="evidence" value="ECO:0007669"/>
    <property type="project" value="InterPro"/>
</dbReference>
<comment type="similarity">
    <text evidence="1">Belongs to the ATPase alpha/beta chains family.</text>
</comment>
<keyword evidence="3" id="KW-0813">Transport</keyword>
<dbReference type="FunFam" id="3.40.50.300:FF:000052">
    <property type="entry name" value="V-type proton ATPase catalytic subunit A"/>
    <property type="match status" value="1"/>
</dbReference>
<keyword evidence="17" id="KW-1185">Reference proteome</keyword>
<keyword evidence="4" id="KW-0547">Nucleotide-binding</keyword>
<evidence type="ECO:0000259" key="12">
    <source>
        <dbReference type="Pfam" id="PF16886"/>
    </source>
</evidence>
<dbReference type="GO" id="GO:0016887">
    <property type="term" value="F:ATP hydrolysis activity"/>
    <property type="evidence" value="ECO:0007669"/>
    <property type="project" value="InterPro"/>
</dbReference>
<evidence type="ECO:0000313" key="15">
    <source>
        <dbReference type="EMBL" id="CBK25384.2"/>
    </source>
</evidence>
<dbReference type="CDD" id="cd18119">
    <property type="entry name" value="ATP-synt_V_A-type_alpha_N"/>
    <property type="match status" value="1"/>
</dbReference>
<dbReference type="NCBIfam" id="NF003220">
    <property type="entry name" value="PRK04192.1"/>
    <property type="match status" value="1"/>
</dbReference>
<dbReference type="FunFam" id="1.10.1140.10:FF:000002">
    <property type="entry name" value="V-type proton ATPase catalytic subunit A"/>
    <property type="match status" value="1"/>
</dbReference>
<evidence type="ECO:0000259" key="11">
    <source>
        <dbReference type="Pfam" id="PF02874"/>
    </source>
</evidence>
<comment type="catalytic activity">
    <reaction evidence="9">
        <text>ATP + H2O + 4 H(+)(in) = ADP + phosphate + 5 H(+)(out)</text>
        <dbReference type="Rhea" id="RHEA:57720"/>
        <dbReference type="ChEBI" id="CHEBI:15377"/>
        <dbReference type="ChEBI" id="CHEBI:15378"/>
        <dbReference type="ChEBI" id="CHEBI:30616"/>
        <dbReference type="ChEBI" id="CHEBI:43474"/>
        <dbReference type="ChEBI" id="CHEBI:456216"/>
        <dbReference type="EC" id="7.1.2.2"/>
    </reaction>
</comment>
<evidence type="ECO:0000256" key="4">
    <source>
        <dbReference type="ARBA" id="ARBA00022741"/>
    </source>
</evidence>
<dbReference type="GeneID" id="24921974"/>
<evidence type="ECO:0000256" key="8">
    <source>
        <dbReference type="ARBA" id="ARBA00023065"/>
    </source>
</evidence>
<dbReference type="InterPro" id="IPR022878">
    <property type="entry name" value="V-ATPase_asu"/>
</dbReference>
<dbReference type="FunCoup" id="D8M5Y4">
    <property type="interactions" value="256"/>
</dbReference>
<evidence type="ECO:0000259" key="10">
    <source>
        <dbReference type="Pfam" id="PF00006"/>
    </source>
</evidence>
<dbReference type="NCBIfam" id="TIGR01042">
    <property type="entry name" value="V-ATPase_V1_A"/>
    <property type="match status" value="1"/>
</dbReference>
<dbReference type="Gene3D" id="1.10.1140.10">
    <property type="entry name" value="Bovine Mitochondrial F1-atpase, Atp Synthase Beta Chain, Chain D, domain 3"/>
    <property type="match status" value="1"/>
</dbReference>
<dbReference type="Proteomes" id="UP000008312">
    <property type="component" value="Unassembled WGS sequence"/>
</dbReference>
<dbReference type="HAMAP" id="MF_00309">
    <property type="entry name" value="ATP_synth_A_arch"/>
    <property type="match status" value="1"/>
</dbReference>
<protein>
    <recommendedName>
        <fullName evidence="2">H(+)-transporting two-sector ATPase</fullName>
        <ecNumber evidence="2">7.1.2.2</ecNumber>
    </recommendedName>
</protein>
<keyword evidence="7" id="KW-1278">Translocase</keyword>
<dbReference type="PANTHER" id="PTHR43607:SF1">
    <property type="entry name" value="H(+)-TRANSPORTING TWO-SECTOR ATPASE"/>
    <property type="match status" value="1"/>
</dbReference>
<dbReference type="InterPro" id="IPR005725">
    <property type="entry name" value="ATPase_V1-cplx_asu"/>
</dbReference>